<keyword evidence="2" id="KW-1133">Transmembrane helix</keyword>
<accession>A0A8M1KJ57</accession>
<protein>
    <submittedName>
        <fullName evidence="4">Trans-Golgi network integral membrane protein 2</fullName>
    </submittedName>
</protein>
<evidence type="ECO:0000313" key="3">
    <source>
        <dbReference type="Proteomes" id="UP000515152"/>
    </source>
</evidence>
<feature type="non-terminal residue" evidence="4">
    <location>
        <position position="1"/>
    </location>
</feature>
<dbReference type="InterPro" id="IPR037645">
    <property type="entry name" value="KCT2"/>
</dbReference>
<keyword evidence="3" id="KW-1185">Reference proteome</keyword>
<dbReference type="Pfam" id="PF17818">
    <property type="entry name" value="KCT2"/>
    <property type="match status" value="1"/>
</dbReference>
<dbReference type="GeneID" id="122133005"/>
<dbReference type="Proteomes" id="UP000515152">
    <property type="component" value="Chromosome 7"/>
</dbReference>
<keyword evidence="2" id="KW-0472">Membrane</keyword>
<reference evidence="4" key="1">
    <citation type="submission" date="2025-08" db="UniProtKB">
        <authorList>
            <consortium name="RefSeq"/>
        </authorList>
    </citation>
    <scope>IDENTIFICATION</scope>
</reference>
<name>A0A8M1KJ57_CLUHA</name>
<gene>
    <name evidence="4" type="primary">tgoln2</name>
</gene>
<evidence type="ECO:0000313" key="4">
    <source>
        <dbReference type="RefSeq" id="XP_042564101.1"/>
    </source>
</evidence>
<feature type="compositionally biased region" description="Basic and acidic residues" evidence="1">
    <location>
        <begin position="1"/>
        <end position="56"/>
    </location>
</feature>
<feature type="transmembrane region" description="Helical" evidence="2">
    <location>
        <begin position="86"/>
        <end position="104"/>
    </location>
</feature>
<evidence type="ECO:0000256" key="2">
    <source>
        <dbReference type="SAM" id="Phobius"/>
    </source>
</evidence>
<dbReference type="KEGG" id="char:122133005"/>
<dbReference type="CTD" id="10618"/>
<feature type="compositionally biased region" description="Low complexity" evidence="1">
    <location>
        <begin position="67"/>
        <end position="76"/>
    </location>
</feature>
<organism evidence="3 4">
    <name type="scientific">Clupea harengus</name>
    <name type="common">Atlantic herring</name>
    <dbReference type="NCBI Taxonomy" id="7950"/>
    <lineage>
        <taxon>Eukaryota</taxon>
        <taxon>Metazoa</taxon>
        <taxon>Chordata</taxon>
        <taxon>Craniata</taxon>
        <taxon>Vertebrata</taxon>
        <taxon>Euteleostomi</taxon>
        <taxon>Actinopterygii</taxon>
        <taxon>Neopterygii</taxon>
        <taxon>Teleostei</taxon>
        <taxon>Clupei</taxon>
        <taxon>Clupeiformes</taxon>
        <taxon>Clupeoidei</taxon>
        <taxon>Clupeidae</taxon>
        <taxon>Clupea</taxon>
    </lineage>
</organism>
<evidence type="ECO:0000256" key="1">
    <source>
        <dbReference type="SAM" id="MobiDB-lite"/>
    </source>
</evidence>
<keyword evidence="2" id="KW-0812">Transmembrane</keyword>
<dbReference type="RefSeq" id="XP_042564101.1">
    <property type="nucleotide sequence ID" value="XM_042708167.1"/>
</dbReference>
<dbReference type="OrthoDB" id="5846619at2759"/>
<feature type="region of interest" description="Disordered" evidence="1">
    <location>
        <begin position="1"/>
        <end position="78"/>
    </location>
</feature>
<dbReference type="PANTHER" id="PTHR16502:SF0">
    <property type="entry name" value="KERATINOCYTE-ASSOCIATED TRANSMEMBRANE PROTEIN 2"/>
    <property type="match status" value="1"/>
</dbReference>
<proteinExistence type="predicted"/>
<dbReference type="AlphaFoldDB" id="A0A8M1KJ57"/>
<sequence>TDKVASKEDEETDKVASKGDGETDEGASKEDGETDEGASKEDGETDEGASKGKENAGSKIIPLDSVGNSNSKGSGKYADDAESSHFFAYLVSSATLVALLYIGYHNKRKIFAFVVEGRQSKSTRRPKSGKYQKLEQQI</sequence>
<dbReference type="PANTHER" id="PTHR16502">
    <property type="entry name" value="KERATINOCYTE-ASSOCIATED TRANSMEMBRANE PROTEIN 2"/>
    <property type="match status" value="1"/>
</dbReference>